<sequence length="336" mass="34829">MPQLLADVQEARLPQQLCSLAQAVAGRIPLSSACNNPGCVSLAQPSELLLVGGLGCVCGNCKAARYCCKACQRLILLATTLKEQRVLTKPKHPAIDPKRASPNMQGLNPAQDMRPAAEQVLMQGNTAAAAIALSHAEDLARQASMPPPYQELHAEMLEALRAFLARGGCTSPSAATAALFAGYTLVWFNSAILWAFSQPDPDYPATPSMVTFDAALAAMGSSVHNMRVDEAGAADANTREAAAITAAATAMQAAANILRTSAARNRVPDAGAAAAAATHLQLARRHLRERMLPRAAGPAASLASSSGSSSNTIVRPRRRAAAAAAVGAAAPQQHMS</sequence>
<gene>
    <name evidence="2" type="ORF">BQ4739_LOCUS18302</name>
</gene>
<reference evidence="2 3" key="1">
    <citation type="submission" date="2016-10" db="EMBL/GenBank/DDBJ databases">
        <authorList>
            <person name="Cai Z."/>
        </authorList>
    </citation>
    <scope>NUCLEOTIDE SEQUENCE [LARGE SCALE GENOMIC DNA]</scope>
</reference>
<protein>
    <submittedName>
        <fullName evidence="2">Uncharacterized protein</fullName>
    </submittedName>
</protein>
<name>A0A383WKI1_TETOB</name>
<accession>A0A383WKI1</accession>
<evidence type="ECO:0000313" key="3">
    <source>
        <dbReference type="Proteomes" id="UP000256970"/>
    </source>
</evidence>
<feature type="compositionally biased region" description="Low complexity" evidence="1">
    <location>
        <begin position="294"/>
        <end position="310"/>
    </location>
</feature>
<dbReference type="EMBL" id="FNXT01001298">
    <property type="protein sequence ID" value="SZX77970.1"/>
    <property type="molecule type" value="Genomic_DNA"/>
</dbReference>
<organism evidence="2 3">
    <name type="scientific">Tetradesmus obliquus</name>
    <name type="common">Green alga</name>
    <name type="synonym">Acutodesmus obliquus</name>
    <dbReference type="NCBI Taxonomy" id="3088"/>
    <lineage>
        <taxon>Eukaryota</taxon>
        <taxon>Viridiplantae</taxon>
        <taxon>Chlorophyta</taxon>
        <taxon>core chlorophytes</taxon>
        <taxon>Chlorophyceae</taxon>
        <taxon>CS clade</taxon>
        <taxon>Sphaeropleales</taxon>
        <taxon>Scenedesmaceae</taxon>
        <taxon>Tetradesmus</taxon>
    </lineage>
</organism>
<evidence type="ECO:0000313" key="2">
    <source>
        <dbReference type="EMBL" id="SZX77970.1"/>
    </source>
</evidence>
<feature type="region of interest" description="Disordered" evidence="1">
    <location>
        <begin position="294"/>
        <end position="318"/>
    </location>
</feature>
<keyword evidence="3" id="KW-1185">Reference proteome</keyword>
<dbReference type="AlphaFoldDB" id="A0A383WKI1"/>
<dbReference type="Proteomes" id="UP000256970">
    <property type="component" value="Unassembled WGS sequence"/>
</dbReference>
<proteinExistence type="predicted"/>
<feature type="region of interest" description="Disordered" evidence="1">
    <location>
        <begin position="89"/>
        <end position="109"/>
    </location>
</feature>
<evidence type="ECO:0000256" key="1">
    <source>
        <dbReference type="SAM" id="MobiDB-lite"/>
    </source>
</evidence>